<dbReference type="PANTHER" id="PTHR34386">
    <property type="entry name" value="GLUTAREDOXIN"/>
    <property type="match status" value="1"/>
</dbReference>
<reference evidence="2" key="3">
    <citation type="submission" date="2021-10" db="EMBL/GenBank/DDBJ databases">
        <authorList>
            <person name="Mesa V."/>
        </authorList>
    </citation>
    <scope>NUCLEOTIDE SEQUENCE</scope>
    <source>
        <strain evidence="2">CC3_PB</strain>
    </source>
</reference>
<proteinExistence type="predicted"/>
<dbReference type="PROSITE" id="PS51354">
    <property type="entry name" value="GLUTAREDOXIN_2"/>
    <property type="match status" value="1"/>
</dbReference>
<evidence type="ECO:0000259" key="1">
    <source>
        <dbReference type="Pfam" id="PF00462"/>
    </source>
</evidence>
<dbReference type="EMBL" id="UWJD01000001">
    <property type="protein sequence ID" value="VCT82606.1"/>
    <property type="molecule type" value="Genomic_DNA"/>
</dbReference>
<dbReference type="NCBIfam" id="TIGR02196">
    <property type="entry name" value="GlrX_YruB"/>
    <property type="match status" value="1"/>
</dbReference>
<evidence type="ECO:0000313" key="3">
    <source>
        <dbReference type="EMBL" id="CAI3599470.1"/>
    </source>
</evidence>
<dbReference type="GO" id="GO:0045454">
    <property type="term" value="P:cell redox homeostasis"/>
    <property type="evidence" value="ECO:0007669"/>
    <property type="project" value="TreeGrafter"/>
</dbReference>
<sequence length="77" mass="8798">MIKVYSTNSCPWCVKAKNYLKSQNIDFEDLNVQEDMVAREEMINKSHQMSVPVLDINGKIIIGFDKPAILEAINNIQ</sequence>
<dbReference type="OrthoDB" id="9795531at2"/>
<name>A0A2A7MD96_9CLOT</name>
<feature type="domain" description="Glutaredoxin" evidence="1">
    <location>
        <begin position="2"/>
        <end position="61"/>
    </location>
</feature>
<dbReference type="SUPFAM" id="SSF52833">
    <property type="entry name" value="Thioredoxin-like"/>
    <property type="match status" value="1"/>
</dbReference>
<evidence type="ECO:0000313" key="2">
    <source>
        <dbReference type="EMBL" id="CAG9703281.1"/>
    </source>
</evidence>
<gene>
    <name evidence="5" type="primary">grxC_2</name>
    <name evidence="3" type="ORF">CNEO2_310017</name>
    <name evidence="2" type="ORF">CNEO_40485</name>
    <name evidence="5" type="ORF">CNEONATNEC25_00165</name>
    <name evidence="4" type="ORF">CQ394_17470</name>
</gene>
<dbReference type="Gene3D" id="3.40.30.10">
    <property type="entry name" value="Glutaredoxin"/>
    <property type="match status" value="1"/>
</dbReference>
<reference evidence="5 7" key="2">
    <citation type="submission" date="2018-06" db="EMBL/GenBank/DDBJ databases">
        <authorList>
            <consortium name="IHU Genomes"/>
        </authorList>
    </citation>
    <scope>NUCLEOTIDE SEQUENCE [LARGE SCALE GENOMIC DNA]</scope>
    <source>
        <strain evidence="5 7">NEC25</strain>
    </source>
</reference>
<reference evidence="4 6" key="1">
    <citation type="submission" date="2017-10" db="EMBL/GenBank/DDBJ databases">
        <title>Effective Description of Clostridium neonatale sp. nov. linked to necrotizing enterocolitis in neonates and a clarification of species assignable to the genus Clostridium (Prazmowski 1880) emend. Lawson and Rainey 2016.</title>
        <authorList>
            <person name="Bernard K."/>
            <person name="Burdz T."/>
            <person name="Wiebe D."/>
            <person name="Balcewich B."/>
            <person name="Alfa M."/>
            <person name="Bernier A.-M."/>
        </authorList>
    </citation>
    <scope>NUCLEOTIDE SEQUENCE [LARGE SCALE GENOMIC DNA]</scope>
    <source>
        <strain evidence="4 6">LCDC99A005</strain>
    </source>
</reference>
<dbReference type="InterPro" id="IPR011767">
    <property type="entry name" value="GLR_AS"/>
</dbReference>
<dbReference type="Proteomes" id="UP001189143">
    <property type="component" value="Unassembled WGS sequence"/>
</dbReference>
<dbReference type="GeneID" id="68875478"/>
<evidence type="ECO:0000313" key="5">
    <source>
        <dbReference type="EMBL" id="VCT82606.1"/>
    </source>
</evidence>
<dbReference type="Proteomes" id="UP000220840">
    <property type="component" value="Unassembled WGS sequence"/>
</dbReference>
<dbReference type="InterPro" id="IPR011911">
    <property type="entry name" value="GlrX_YruB"/>
</dbReference>
<dbReference type="GO" id="GO:0009055">
    <property type="term" value="F:electron transfer activity"/>
    <property type="evidence" value="ECO:0007669"/>
    <property type="project" value="TreeGrafter"/>
</dbReference>
<evidence type="ECO:0000313" key="4">
    <source>
        <dbReference type="EMBL" id="PEG29724.1"/>
    </source>
</evidence>
<dbReference type="STRING" id="137838.GCA_001458595_00679"/>
<dbReference type="RefSeq" id="WP_058293619.1">
    <property type="nucleotide sequence ID" value="NZ_CAKJVD010000034.1"/>
</dbReference>
<evidence type="ECO:0000313" key="6">
    <source>
        <dbReference type="Proteomes" id="UP000220840"/>
    </source>
</evidence>
<dbReference type="InterPro" id="IPR036249">
    <property type="entry name" value="Thioredoxin-like_sf"/>
</dbReference>
<dbReference type="Pfam" id="PF00462">
    <property type="entry name" value="Glutaredoxin"/>
    <property type="match status" value="1"/>
</dbReference>
<dbReference type="EMBL" id="CAKJVE010000004">
    <property type="protein sequence ID" value="CAG9703281.1"/>
    <property type="molecule type" value="Genomic_DNA"/>
</dbReference>
<protein>
    <submittedName>
        <fullName evidence="5">Glutaredoxin 3</fullName>
    </submittedName>
    <submittedName>
        <fullName evidence="2">Glutaredoxin-like protein</fullName>
    </submittedName>
    <submittedName>
        <fullName evidence="4">NrdH-redoxin</fullName>
    </submittedName>
</protein>
<dbReference type="EMBL" id="CAMTCP010000228">
    <property type="protein sequence ID" value="CAI3599470.1"/>
    <property type="molecule type" value="Genomic_DNA"/>
</dbReference>
<dbReference type="Proteomes" id="UP000789738">
    <property type="component" value="Unassembled WGS sequence"/>
</dbReference>
<dbReference type="InterPro" id="IPR051548">
    <property type="entry name" value="Grx-like_ET"/>
</dbReference>
<dbReference type="Proteomes" id="UP000431451">
    <property type="component" value="Unassembled WGS sequence"/>
</dbReference>
<evidence type="ECO:0000313" key="7">
    <source>
        <dbReference type="Proteomes" id="UP000431451"/>
    </source>
</evidence>
<dbReference type="PANTHER" id="PTHR34386:SF1">
    <property type="entry name" value="GLUTAREDOXIN-LIKE PROTEIN NRDH"/>
    <property type="match status" value="1"/>
</dbReference>
<dbReference type="InterPro" id="IPR002109">
    <property type="entry name" value="Glutaredoxin"/>
</dbReference>
<accession>A0A2A7MD96</accession>
<dbReference type="PROSITE" id="PS00195">
    <property type="entry name" value="GLUTAREDOXIN_1"/>
    <property type="match status" value="1"/>
</dbReference>
<dbReference type="CDD" id="cd02976">
    <property type="entry name" value="NrdH"/>
    <property type="match status" value="1"/>
</dbReference>
<dbReference type="EMBL" id="PDCJ01000003">
    <property type="protein sequence ID" value="PEG29724.1"/>
    <property type="molecule type" value="Genomic_DNA"/>
</dbReference>
<keyword evidence="6" id="KW-1185">Reference proteome</keyword>
<reference evidence="3" key="4">
    <citation type="submission" date="2022-10" db="EMBL/GenBank/DDBJ databases">
        <authorList>
            <person name="Aires J."/>
            <person name="Mesa V."/>
        </authorList>
    </citation>
    <scope>NUCLEOTIDE SEQUENCE</scope>
    <source>
        <strain evidence="3">Clostridium neonatale JD116</strain>
    </source>
</reference>
<dbReference type="AlphaFoldDB" id="A0A2A7MD96"/>
<organism evidence="4 6">
    <name type="scientific">Clostridium neonatale</name>
    <dbReference type="NCBI Taxonomy" id="137838"/>
    <lineage>
        <taxon>Bacteria</taxon>
        <taxon>Bacillati</taxon>
        <taxon>Bacillota</taxon>
        <taxon>Clostridia</taxon>
        <taxon>Eubacteriales</taxon>
        <taxon>Clostridiaceae</taxon>
        <taxon>Clostridium</taxon>
    </lineage>
</organism>